<comment type="subcellular location">
    <subcellularLocation>
        <location evidence="1 10">Cell outer membrane</location>
        <topology evidence="1 10">Multi-pass membrane protein</topology>
    </subcellularLocation>
</comment>
<evidence type="ECO:0000256" key="7">
    <source>
        <dbReference type="ARBA" id="ARBA00023077"/>
    </source>
</evidence>
<dbReference type="Gene3D" id="2.170.130.10">
    <property type="entry name" value="TonB-dependent receptor, plug domain"/>
    <property type="match status" value="1"/>
</dbReference>
<keyword evidence="15" id="KW-0675">Receptor</keyword>
<dbReference type="CDD" id="cd01347">
    <property type="entry name" value="ligand_gated_channel"/>
    <property type="match status" value="1"/>
</dbReference>
<evidence type="ECO:0000256" key="1">
    <source>
        <dbReference type="ARBA" id="ARBA00004571"/>
    </source>
</evidence>
<keyword evidence="4" id="KW-0410">Iron transport</keyword>
<dbReference type="InterPro" id="IPR011662">
    <property type="entry name" value="Secretin/TonB_short_N"/>
</dbReference>
<name>A0A4Z0LZX3_9GAMM</name>
<evidence type="ECO:0000256" key="10">
    <source>
        <dbReference type="PROSITE-ProRule" id="PRU01360"/>
    </source>
</evidence>
<keyword evidence="16" id="KW-1185">Reference proteome</keyword>
<comment type="similarity">
    <text evidence="10 11">Belongs to the TonB-dependent receptor family.</text>
</comment>
<dbReference type="Proteomes" id="UP000298050">
    <property type="component" value="Unassembled WGS sequence"/>
</dbReference>
<sequence>MSTASAPVPVCFPGSLAFARSALLAACLALGLSQTALASTPEAVHFVVNAPRLSSALIQLSKQSGLSIVFSDRVTRDLPARELVGHFTPAAALDQLLAGTGLAWELIDNKVIAVYAAGCGDACPDARELLDRYPVYVPGLEETYVYGNRVTGSRIRRATYTGGAPVDVLAGPEIELSGAQSLGELLKFVPAVSGNATSTAISNGGDGTATVTLRGLPANNTLVLINGRRVASDGLAGDAVDLNSIPPAAVERIEILKDSASAIYGSDAIAGVVNVIMKRDFHGFLAETYYGETERGDLQTTTQTLQYGTGLPEGSLFLSASLYQQDPIFSRDRDVSRNADTRAEGGADQRSSATPDARISLPDGRTVIATADGYRPATDEDLFNYQAFTTAVVPFERTSLYGSASYDFAQWLTGEIELSYTETDAEAVLAPTPVFTAFEQDPLLVAADNIYNDFEVDLADVRRRLVEFPERRQRNESEVARMAAALQGLWADWSWDFGYNWSRSEATEASSAIVNADHLRRAIGPAAGCQGPPLDDCVPVNLLGPAGTLEPAQADYIMATGQVSGYSELYSAGFSMSRAVDGLPAGRADVAFGFEHRRESTRKRPGPLLASTSTIGATNFDATRGKRTVAEFFLESVVPLWKSADGLAKLDLEAALRYSDYSDFGTTTNPKVALRYSPGPALLLRANYAGGFRAPSLNELYEGVTENQAFLLDPCTQPANVGVLPGCTALGDPSRNQFLTLEGGNPQLQPETSESYSVGLVLTPARLQGLALSADFFRIEQQDVVSSSAQYIVDQNARFGSFEDRVERDAMGNLVLVRASNLNIGERRVSGADFGLDWRFAENRFGQFTLNGSTSWIAEYLAQQDASAPREDLAGSFRDEASEGLGGIPEWKAQLGLRWNRERWRGSYQVHYVDSMRERVPDSDRWRNIKAWMVHDVQLNYTFDVLDGLRLSLGVDNLFDEAAPLATSAFNDNIDGRTHELKGRFWYTRLSQRF</sequence>
<evidence type="ECO:0000256" key="13">
    <source>
        <dbReference type="SAM" id="SignalP"/>
    </source>
</evidence>
<gene>
    <name evidence="15" type="ORF">E4634_11790</name>
</gene>
<evidence type="ECO:0000259" key="14">
    <source>
        <dbReference type="SMART" id="SM00965"/>
    </source>
</evidence>
<dbReference type="EMBL" id="SRLE01000008">
    <property type="protein sequence ID" value="TGD72963.1"/>
    <property type="molecule type" value="Genomic_DNA"/>
</dbReference>
<evidence type="ECO:0000256" key="4">
    <source>
        <dbReference type="ARBA" id="ARBA00022496"/>
    </source>
</evidence>
<dbReference type="Pfam" id="PF07660">
    <property type="entry name" value="STN"/>
    <property type="match status" value="1"/>
</dbReference>
<feature type="domain" description="Secretin/TonB short N-terminal" evidence="14">
    <location>
        <begin position="66"/>
        <end position="117"/>
    </location>
</feature>
<evidence type="ECO:0000313" key="16">
    <source>
        <dbReference type="Proteomes" id="UP000298050"/>
    </source>
</evidence>
<dbReference type="InterPro" id="IPR036942">
    <property type="entry name" value="Beta-barrel_TonB_sf"/>
</dbReference>
<proteinExistence type="inferred from homology"/>
<dbReference type="RefSeq" id="WP_135444124.1">
    <property type="nucleotide sequence ID" value="NZ_SRLE01000008.1"/>
</dbReference>
<dbReference type="SMART" id="SM00965">
    <property type="entry name" value="STN"/>
    <property type="match status" value="1"/>
</dbReference>
<keyword evidence="7 11" id="KW-0798">TonB box</keyword>
<evidence type="ECO:0000256" key="9">
    <source>
        <dbReference type="ARBA" id="ARBA00023237"/>
    </source>
</evidence>
<feature type="compositionally biased region" description="Basic and acidic residues" evidence="12">
    <location>
        <begin position="333"/>
        <end position="347"/>
    </location>
</feature>
<dbReference type="GO" id="GO:0006826">
    <property type="term" value="P:iron ion transport"/>
    <property type="evidence" value="ECO:0007669"/>
    <property type="project" value="UniProtKB-KW"/>
</dbReference>
<dbReference type="Pfam" id="PF00593">
    <property type="entry name" value="TonB_dep_Rec_b-barrel"/>
    <property type="match status" value="1"/>
</dbReference>
<evidence type="ECO:0000256" key="6">
    <source>
        <dbReference type="ARBA" id="ARBA00023004"/>
    </source>
</evidence>
<feature type="region of interest" description="Disordered" evidence="12">
    <location>
        <begin position="333"/>
        <end position="358"/>
    </location>
</feature>
<dbReference type="Gene3D" id="2.40.170.20">
    <property type="entry name" value="TonB-dependent receptor, beta-barrel domain"/>
    <property type="match status" value="1"/>
</dbReference>
<keyword evidence="4" id="KW-0406">Ion transport</keyword>
<comment type="caution">
    <text evidence="15">The sequence shown here is derived from an EMBL/GenBank/DDBJ whole genome shotgun (WGS) entry which is preliminary data.</text>
</comment>
<dbReference type="GO" id="GO:0009279">
    <property type="term" value="C:cell outer membrane"/>
    <property type="evidence" value="ECO:0007669"/>
    <property type="project" value="UniProtKB-SubCell"/>
</dbReference>
<dbReference type="InterPro" id="IPR000531">
    <property type="entry name" value="Beta-barrel_TonB"/>
</dbReference>
<feature type="chain" id="PRO_5021428791" evidence="13">
    <location>
        <begin position="39"/>
        <end position="994"/>
    </location>
</feature>
<dbReference type="InterPro" id="IPR012910">
    <property type="entry name" value="Plug_dom"/>
</dbReference>
<evidence type="ECO:0000256" key="2">
    <source>
        <dbReference type="ARBA" id="ARBA00022448"/>
    </source>
</evidence>
<organism evidence="15 16">
    <name type="scientific">Mangrovimicrobium sediminis</name>
    <dbReference type="NCBI Taxonomy" id="2562682"/>
    <lineage>
        <taxon>Bacteria</taxon>
        <taxon>Pseudomonadati</taxon>
        <taxon>Pseudomonadota</taxon>
        <taxon>Gammaproteobacteria</taxon>
        <taxon>Cellvibrionales</taxon>
        <taxon>Halieaceae</taxon>
        <taxon>Mangrovimicrobium</taxon>
    </lineage>
</organism>
<dbReference type="Gene3D" id="3.55.50.30">
    <property type="match status" value="1"/>
</dbReference>
<evidence type="ECO:0000256" key="12">
    <source>
        <dbReference type="SAM" id="MobiDB-lite"/>
    </source>
</evidence>
<evidence type="ECO:0000313" key="15">
    <source>
        <dbReference type="EMBL" id="TGD72963.1"/>
    </source>
</evidence>
<evidence type="ECO:0000256" key="11">
    <source>
        <dbReference type="RuleBase" id="RU003357"/>
    </source>
</evidence>
<evidence type="ECO:0000256" key="8">
    <source>
        <dbReference type="ARBA" id="ARBA00023136"/>
    </source>
</evidence>
<dbReference type="PANTHER" id="PTHR47234:SF2">
    <property type="entry name" value="TONB-DEPENDENT RECEPTOR"/>
    <property type="match status" value="1"/>
</dbReference>
<protein>
    <submittedName>
        <fullName evidence="15">TonB-dependent receptor</fullName>
    </submittedName>
</protein>
<dbReference type="PROSITE" id="PS52016">
    <property type="entry name" value="TONB_DEPENDENT_REC_3"/>
    <property type="match status" value="1"/>
</dbReference>
<dbReference type="OrthoDB" id="9805434at2"/>
<keyword evidence="3 10" id="KW-1134">Transmembrane beta strand</keyword>
<dbReference type="PANTHER" id="PTHR47234">
    <property type="match status" value="1"/>
</dbReference>
<feature type="signal peptide" evidence="13">
    <location>
        <begin position="1"/>
        <end position="38"/>
    </location>
</feature>
<dbReference type="AlphaFoldDB" id="A0A4Z0LZX3"/>
<evidence type="ECO:0000256" key="3">
    <source>
        <dbReference type="ARBA" id="ARBA00022452"/>
    </source>
</evidence>
<keyword evidence="5 10" id="KW-0812">Transmembrane</keyword>
<keyword evidence="6" id="KW-0408">Iron</keyword>
<keyword evidence="9 10" id="KW-0998">Cell outer membrane</keyword>
<accession>A0A4Z0LZX3</accession>
<dbReference type="Pfam" id="PF07715">
    <property type="entry name" value="Plug"/>
    <property type="match status" value="1"/>
</dbReference>
<dbReference type="InterPro" id="IPR037066">
    <property type="entry name" value="Plug_dom_sf"/>
</dbReference>
<keyword evidence="2 10" id="KW-0813">Transport</keyword>
<keyword evidence="8 10" id="KW-0472">Membrane</keyword>
<evidence type="ECO:0000256" key="5">
    <source>
        <dbReference type="ARBA" id="ARBA00022692"/>
    </source>
</evidence>
<reference evidence="15 16" key="1">
    <citation type="submission" date="2019-04" db="EMBL/GenBank/DDBJ databases">
        <title>Taxonomy of novel Haliea sp. from mangrove soil of West Coast of India.</title>
        <authorList>
            <person name="Verma A."/>
            <person name="Kumar P."/>
            <person name="Krishnamurthi S."/>
        </authorList>
    </citation>
    <scope>NUCLEOTIDE SEQUENCE [LARGE SCALE GENOMIC DNA]</scope>
    <source>
        <strain evidence="15 16">SAOS-164</strain>
    </source>
</reference>
<keyword evidence="13" id="KW-0732">Signal</keyword>
<dbReference type="InterPro" id="IPR039426">
    <property type="entry name" value="TonB-dep_rcpt-like"/>
</dbReference>
<dbReference type="SUPFAM" id="SSF56935">
    <property type="entry name" value="Porins"/>
    <property type="match status" value="1"/>
</dbReference>